<feature type="compositionally biased region" description="Low complexity" evidence="1">
    <location>
        <begin position="170"/>
        <end position="181"/>
    </location>
</feature>
<evidence type="ECO:0000256" key="2">
    <source>
        <dbReference type="SAM" id="Phobius"/>
    </source>
</evidence>
<keyword evidence="3" id="KW-0732">Signal</keyword>
<dbReference type="PATRIC" id="fig|1618431.3.peg.39"/>
<keyword evidence="2" id="KW-0472">Membrane</keyword>
<feature type="region of interest" description="Disordered" evidence="1">
    <location>
        <begin position="152"/>
        <end position="187"/>
    </location>
</feature>
<accession>A0A0G0QR44</accession>
<sequence>MRIYLLILSISLFFFGANFAFAAAPTISNVPSSINTDNEFSISTALSGLSNNTVYRLRLALATAGTNNYFGSTFNGSSYYNGTPSPINYANFLSITTDGAGSWSGTVRGKVETSDPNFSGISGIYDLKVGRYTETGTSATWSNILQIAVNAPSPTPSASPTPSPSPSLSPTPTATPQASSSFTISNAPSQINSDQSFSVNINLSIPNSQNTDYYLKGAFKKSDGTRYLGLTKNGSDWIEYGDDYNDQYKITTDASGTWSGNLEVKPDKNDNDFKGTGNYIFKVGRYTQGGSGPAWSNEITVKINNLDNPSRGNSPTPQATKEVSPSPSVFKSPSPRPTPSLKPTPKIASVAGAKASSSASDIKGTKVEVKSQKQSNPLIGLGVLFIIAGAGLIGYIYFYKNAKVHI</sequence>
<evidence type="ECO:0000256" key="1">
    <source>
        <dbReference type="SAM" id="MobiDB-lite"/>
    </source>
</evidence>
<feature type="chain" id="PRO_5002534157" evidence="3">
    <location>
        <begin position="23"/>
        <end position="406"/>
    </location>
</feature>
<dbReference type="EMBL" id="LBYB01000001">
    <property type="protein sequence ID" value="KKR42588.1"/>
    <property type="molecule type" value="Genomic_DNA"/>
</dbReference>
<feature type="transmembrane region" description="Helical" evidence="2">
    <location>
        <begin position="378"/>
        <end position="398"/>
    </location>
</feature>
<name>A0A0G0QR44_9BACT</name>
<proteinExistence type="predicted"/>
<evidence type="ECO:0000256" key="3">
    <source>
        <dbReference type="SAM" id="SignalP"/>
    </source>
</evidence>
<dbReference type="Proteomes" id="UP000034881">
    <property type="component" value="Unassembled WGS sequence"/>
</dbReference>
<feature type="signal peptide" evidence="3">
    <location>
        <begin position="1"/>
        <end position="22"/>
    </location>
</feature>
<evidence type="ECO:0000313" key="5">
    <source>
        <dbReference type="Proteomes" id="UP000034881"/>
    </source>
</evidence>
<feature type="compositionally biased region" description="Polar residues" evidence="1">
    <location>
        <begin position="305"/>
        <end position="323"/>
    </location>
</feature>
<keyword evidence="2" id="KW-0812">Transmembrane</keyword>
<keyword evidence="2" id="KW-1133">Transmembrane helix</keyword>
<comment type="caution">
    <text evidence="4">The sequence shown here is derived from an EMBL/GenBank/DDBJ whole genome shotgun (WGS) entry which is preliminary data.</text>
</comment>
<reference evidence="4 5" key="1">
    <citation type="journal article" date="2015" name="Nature">
        <title>rRNA introns, odd ribosomes, and small enigmatic genomes across a large radiation of phyla.</title>
        <authorList>
            <person name="Brown C.T."/>
            <person name="Hug L.A."/>
            <person name="Thomas B.C."/>
            <person name="Sharon I."/>
            <person name="Castelle C.J."/>
            <person name="Singh A."/>
            <person name="Wilkins M.J."/>
            <person name="Williams K.H."/>
            <person name="Banfield J.F."/>
        </authorList>
    </citation>
    <scope>NUCLEOTIDE SEQUENCE [LARGE SCALE GENOMIC DNA]</scope>
</reference>
<feature type="region of interest" description="Disordered" evidence="1">
    <location>
        <begin position="305"/>
        <end position="346"/>
    </location>
</feature>
<organism evidence="4 5">
    <name type="scientific">Candidatus Daviesbacteria bacterium GW2011_GWC2_40_12</name>
    <dbReference type="NCBI Taxonomy" id="1618431"/>
    <lineage>
        <taxon>Bacteria</taxon>
        <taxon>Candidatus Daviesiibacteriota</taxon>
    </lineage>
</organism>
<protein>
    <submittedName>
        <fullName evidence="4">Esterase, PHB depolymerase family</fullName>
    </submittedName>
</protein>
<dbReference type="AlphaFoldDB" id="A0A0G0QR44"/>
<gene>
    <name evidence="4" type="ORF">UT77_C0001G0039</name>
</gene>
<feature type="compositionally biased region" description="Pro residues" evidence="1">
    <location>
        <begin position="153"/>
        <end position="169"/>
    </location>
</feature>
<feature type="compositionally biased region" description="Low complexity" evidence="1">
    <location>
        <begin position="324"/>
        <end position="333"/>
    </location>
</feature>
<evidence type="ECO:0000313" key="4">
    <source>
        <dbReference type="EMBL" id="KKR42588.1"/>
    </source>
</evidence>